<name>A0ACA9LAP6_9GLOM</name>
<protein>
    <submittedName>
        <fullName evidence="1">9087_t:CDS:1</fullName>
    </submittedName>
</protein>
<organism evidence="1 2">
    <name type="scientific">Scutellospora calospora</name>
    <dbReference type="NCBI Taxonomy" id="85575"/>
    <lineage>
        <taxon>Eukaryota</taxon>
        <taxon>Fungi</taxon>
        <taxon>Fungi incertae sedis</taxon>
        <taxon>Mucoromycota</taxon>
        <taxon>Glomeromycotina</taxon>
        <taxon>Glomeromycetes</taxon>
        <taxon>Diversisporales</taxon>
        <taxon>Gigasporaceae</taxon>
        <taxon>Scutellospora</taxon>
    </lineage>
</organism>
<evidence type="ECO:0000313" key="2">
    <source>
        <dbReference type="Proteomes" id="UP000789860"/>
    </source>
</evidence>
<evidence type="ECO:0000313" key="1">
    <source>
        <dbReference type="EMBL" id="CAG8516542.1"/>
    </source>
</evidence>
<accession>A0ACA9LAP6</accession>
<dbReference type="EMBL" id="CAJVPM010004720">
    <property type="protein sequence ID" value="CAG8516542.1"/>
    <property type="molecule type" value="Genomic_DNA"/>
</dbReference>
<gene>
    <name evidence="1" type="ORF">SCALOS_LOCUS3888</name>
</gene>
<sequence>MSITTNDSKVDNDHLSSNELGLNNIEETTKITHFVYFMTFIIAIGGFMYGGVISGAMLLLENDIPMSSLQKGLVVGGALL</sequence>
<comment type="caution">
    <text evidence="1">The sequence shown here is derived from an EMBL/GenBank/DDBJ whole genome shotgun (WGS) entry which is preliminary data.</text>
</comment>
<keyword evidence="2" id="KW-1185">Reference proteome</keyword>
<proteinExistence type="predicted"/>
<dbReference type="Proteomes" id="UP000789860">
    <property type="component" value="Unassembled WGS sequence"/>
</dbReference>
<reference evidence="1" key="1">
    <citation type="submission" date="2021-06" db="EMBL/GenBank/DDBJ databases">
        <authorList>
            <person name="Kallberg Y."/>
            <person name="Tangrot J."/>
            <person name="Rosling A."/>
        </authorList>
    </citation>
    <scope>NUCLEOTIDE SEQUENCE</scope>
    <source>
        <strain evidence="1">AU212A</strain>
    </source>
</reference>